<comment type="caution">
    <text evidence="1">The sequence shown here is derived from an EMBL/GenBank/DDBJ whole genome shotgun (WGS) entry which is preliminary data.</text>
</comment>
<reference evidence="1 2" key="1">
    <citation type="journal article" date="2013" name="Genome Announc.">
        <title>Genome Sequence of Sporolactobacillus laevolacticus DSM442, an Efficient Polymer-Grade D-Lactate Producer from Agricultural Waste Cottonseed as a Nitrogen Source.</title>
        <authorList>
            <person name="Wang H."/>
            <person name="Wang L."/>
            <person name="Ju J."/>
            <person name="Yu B."/>
            <person name="Ma Y."/>
        </authorList>
    </citation>
    <scope>NUCLEOTIDE SEQUENCE [LARGE SCALE GENOMIC DNA]</scope>
    <source>
        <strain evidence="1 2">DSM 442</strain>
    </source>
</reference>
<sequence length="64" mass="7401">MTSAVTISKYLRKTYEQKSFENSSQMEIPIRTSTISTELNDMRIIKDFEDYLSQIGACEKKACK</sequence>
<dbReference type="EMBL" id="AWTC01000004">
    <property type="protein sequence ID" value="EST12776.1"/>
    <property type="molecule type" value="Genomic_DNA"/>
</dbReference>
<protein>
    <submittedName>
        <fullName evidence="1">Uncharacterized protein</fullName>
    </submittedName>
</protein>
<dbReference type="PATRIC" id="fig|1395513.3.peg.1255"/>
<dbReference type="AlphaFoldDB" id="V6J0V0"/>
<evidence type="ECO:0000313" key="2">
    <source>
        <dbReference type="Proteomes" id="UP000018296"/>
    </source>
</evidence>
<dbReference type="Proteomes" id="UP000018296">
    <property type="component" value="Unassembled WGS sequence"/>
</dbReference>
<accession>V6J0V0</accession>
<name>V6J0V0_9BACL</name>
<organism evidence="1 2">
    <name type="scientific">Sporolactobacillus laevolacticus DSM 442</name>
    <dbReference type="NCBI Taxonomy" id="1395513"/>
    <lineage>
        <taxon>Bacteria</taxon>
        <taxon>Bacillati</taxon>
        <taxon>Bacillota</taxon>
        <taxon>Bacilli</taxon>
        <taxon>Bacillales</taxon>
        <taxon>Sporolactobacillaceae</taxon>
        <taxon>Sporolactobacillus</taxon>
    </lineage>
</organism>
<gene>
    <name evidence="1" type="ORF">P343_06135</name>
</gene>
<evidence type="ECO:0000313" key="1">
    <source>
        <dbReference type="EMBL" id="EST12776.1"/>
    </source>
</evidence>
<keyword evidence="2" id="KW-1185">Reference proteome</keyword>
<proteinExistence type="predicted"/>